<dbReference type="InterPro" id="IPR036249">
    <property type="entry name" value="Thioredoxin-like_sf"/>
</dbReference>
<dbReference type="EMBL" id="JAKEVY010000008">
    <property type="protein sequence ID" value="MCF1717020.1"/>
    <property type="molecule type" value="Genomic_DNA"/>
</dbReference>
<protein>
    <recommendedName>
        <fullName evidence="4">Glutathione peroxidase</fullName>
    </recommendedName>
</protein>
<sequence>MKLGKWTGMKAAVLSNKEEKKPLTPIYNRTVDLAGGRQLPLEQLKGKKLLLVNTASDCGYTAQYEELQQLYERFPDQLNILAFPANDFKEQEKGDDASIEQFCKLNYGVTFPVAKKSSVIPGASQNPVFQWLSNPAENGWCNKAPEWNFSKYLLNEEGVLINYFAPGVSPLDASVIEALDNGKD</sequence>
<dbReference type="InterPro" id="IPR000889">
    <property type="entry name" value="Glutathione_peroxidase"/>
</dbReference>
<dbReference type="PROSITE" id="PS51355">
    <property type="entry name" value="GLUTATHIONE_PEROXID_3"/>
    <property type="match status" value="1"/>
</dbReference>
<keyword evidence="2 4" id="KW-0575">Peroxidase</keyword>
<reference evidence="5 6" key="1">
    <citation type="submission" date="2022-01" db="EMBL/GenBank/DDBJ databases">
        <title>Flavihumibacter sp. nov., isolated from sediment of a river.</title>
        <authorList>
            <person name="Liu H."/>
        </authorList>
    </citation>
    <scope>NUCLEOTIDE SEQUENCE [LARGE SCALE GENOMIC DNA]</scope>
    <source>
        <strain evidence="5 6">RY-1</strain>
    </source>
</reference>
<dbReference type="Proteomes" id="UP001200145">
    <property type="component" value="Unassembled WGS sequence"/>
</dbReference>
<accession>A0ABS9BMY2</accession>
<dbReference type="PIRSF" id="PIRSF000303">
    <property type="entry name" value="Glutathion_perox"/>
    <property type="match status" value="1"/>
</dbReference>
<dbReference type="GO" id="GO:0004601">
    <property type="term" value="F:peroxidase activity"/>
    <property type="evidence" value="ECO:0007669"/>
    <property type="project" value="UniProtKB-KW"/>
</dbReference>
<keyword evidence="6" id="KW-1185">Reference proteome</keyword>
<dbReference type="PANTHER" id="PTHR11592">
    <property type="entry name" value="GLUTATHIONE PEROXIDASE"/>
    <property type="match status" value="1"/>
</dbReference>
<keyword evidence="3 4" id="KW-0560">Oxidoreductase</keyword>
<evidence type="ECO:0000313" key="6">
    <source>
        <dbReference type="Proteomes" id="UP001200145"/>
    </source>
</evidence>
<evidence type="ECO:0000256" key="1">
    <source>
        <dbReference type="ARBA" id="ARBA00006926"/>
    </source>
</evidence>
<dbReference type="Pfam" id="PF00255">
    <property type="entry name" value="GSHPx"/>
    <property type="match status" value="1"/>
</dbReference>
<organism evidence="5 6">
    <name type="scientific">Flavihumibacter fluminis</name>
    <dbReference type="NCBI Taxonomy" id="2909236"/>
    <lineage>
        <taxon>Bacteria</taxon>
        <taxon>Pseudomonadati</taxon>
        <taxon>Bacteroidota</taxon>
        <taxon>Chitinophagia</taxon>
        <taxon>Chitinophagales</taxon>
        <taxon>Chitinophagaceae</taxon>
        <taxon>Flavihumibacter</taxon>
    </lineage>
</organism>
<proteinExistence type="inferred from homology"/>
<gene>
    <name evidence="5" type="ORF">L0U88_20425</name>
</gene>
<dbReference type="PANTHER" id="PTHR11592:SF78">
    <property type="entry name" value="GLUTATHIONE PEROXIDASE"/>
    <property type="match status" value="1"/>
</dbReference>
<dbReference type="InterPro" id="IPR029759">
    <property type="entry name" value="GPX_AS"/>
</dbReference>
<evidence type="ECO:0000256" key="4">
    <source>
        <dbReference type="RuleBase" id="RU000499"/>
    </source>
</evidence>
<comment type="similarity">
    <text evidence="1 4">Belongs to the glutathione peroxidase family.</text>
</comment>
<evidence type="ECO:0000256" key="3">
    <source>
        <dbReference type="ARBA" id="ARBA00023002"/>
    </source>
</evidence>
<evidence type="ECO:0000256" key="2">
    <source>
        <dbReference type="ARBA" id="ARBA00022559"/>
    </source>
</evidence>
<dbReference type="CDD" id="cd00340">
    <property type="entry name" value="GSH_Peroxidase"/>
    <property type="match status" value="1"/>
</dbReference>
<name>A0ABS9BMY2_9BACT</name>
<dbReference type="Gene3D" id="3.40.30.10">
    <property type="entry name" value="Glutaredoxin"/>
    <property type="match status" value="1"/>
</dbReference>
<dbReference type="SUPFAM" id="SSF52833">
    <property type="entry name" value="Thioredoxin-like"/>
    <property type="match status" value="1"/>
</dbReference>
<evidence type="ECO:0000313" key="5">
    <source>
        <dbReference type="EMBL" id="MCF1717020.1"/>
    </source>
</evidence>
<dbReference type="PRINTS" id="PR01011">
    <property type="entry name" value="GLUTPROXDASE"/>
</dbReference>
<dbReference type="RefSeq" id="WP_234868680.1">
    <property type="nucleotide sequence ID" value="NZ_JAKEVY010000008.1"/>
</dbReference>
<dbReference type="PROSITE" id="PS00460">
    <property type="entry name" value="GLUTATHIONE_PEROXID_1"/>
    <property type="match status" value="1"/>
</dbReference>
<comment type="caution">
    <text evidence="5">The sequence shown here is derived from an EMBL/GenBank/DDBJ whole genome shotgun (WGS) entry which is preliminary data.</text>
</comment>